<dbReference type="GO" id="GO:0016887">
    <property type="term" value="F:ATP hydrolysis activity"/>
    <property type="evidence" value="ECO:0007669"/>
    <property type="project" value="InterPro"/>
</dbReference>
<comment type="similarity">
    <text evidence="1">Belongs to the ABC transporter superfamily.</text>
</comment>
<dbReference type="RefSeq" id="WP_157324962.1">
    <property type="nucleotide sequence ID" value="NZ_BMFX01000002.1"/>
</dbReference>
<name>A0A7K1UMF3_9MICC</name>
<dbReference type="InterPro" id="IPR013563">
    <property type="entry name" value="Oligopep_ABC_C"/>
</dbReference>
<evidence type="ECO:0000256" key="1">
    <source>
        <dbReference type="ARBA" id="ARBA00005417"/>
    </source>
</evidence>
<dbReference type="GO" id="GO:0005524">
    <property type="term" value="F:ATP binding"/>
    <property type="evidence" value="ECO:0007669"/>
    <property type="project" value="UniProtKB-KW"/>
</dbReference>
<dbReference type="PROSITE" id="PS50893">
    <property type="entry name" value="ABC_TRANSPORTER_2"/>
    <property type="match status" value="2"/>
</dbReference>
<dbReference type="AlphaFoldDB" id="A0A7K1UMF3"/>
<dbReference type="PANTHER" id="PTHR43776">
    <property type="entry name" value="TRANSPORT ATP-BINDING PROTEIN"/>
    <property type="match status" value="1"/>
</dbReference>
<dbReference type="InterPro" id="IPR050319">
    <property type="entry name" value="ABC_transp_ATP-bind"/>
</dbReference>
<sequence>MSAAAQTDQPLLEIRDLTVDYRRPGGSTQAVRGVSFQVARGETVALVGESGSGKTTIGRAVLGLHHRNAQITGSIRFSGTELVGLAEAGLRRLRGRRIALIPQDPLAGLNPVHPIGEQVSESLRTHGLATGAEARRQAVQILERAGLDDAANRYYSYPHQLSGGQRQRVLIGIALAAEPDLIVADEPTSALDVTVQRRILDHIEELVTQSGTSLLLVTHDLGVAADRADRVVVLQHGQVVEQLPAADFLNSAEHPYSQRLAAAAPTIDSEPLVTQLPQTQENDAAQPLVRAQGLTKTFPVSGGGSVTAVDAVDLTLRPGQSLGVVGESGSGKTTVARMILGLSDPDAGSLTLAGLGHQDYRSRSGRKELRRLIRPVFQDPYSSLDPAHSVATSIAEPLRALTTLSRSERQRRVTELLEQVHLPSAAAGRKPYELSGGQLQRVAIARALAVRPKVLVCDEPVSSLDVSVQDQILRLLAELREAEGLSYLFISHDLAVVRQVCTEVVVMRHGQVVERGATREVFAAPEHEYTRELVAAIPGSRVRQQV</sequence>
<evidence type="ECO:0000256" key="3">
    <source>
        <dbReference type="ARBA" id="ARBA00022741"/>
    </source>
</evidence>
<dbReference type="SUPFAM" id="SSF52540">
    <property type="entry name" value="P-loop containing nucleoside triphosphate hydrolases"/>
    <property type="match status" value="2"/>
</dbReference>
<feature type="domain" description="ABC transporter" evidence="5">
    <location>
        <begin position="12"/>
        <end position="261"/>
    </location>
</feature>
<dbReference type="Pfam" id="PF08352">
    <property type="entry name" value="oligo_HPY"/>
    <property type="match status" value="2"/>
</dbReference>
<organism evidence="6 7">
    <name type="scientific">Nesterenkonia alkaliphila</name>
    <dbReference type="NCBI Taxonomy" id="1463631"/>
    <lineage>
        <taxon>Bacteria</taxon>
        <taxon>Bacillati</taxon>
        <taxon>Actinomycetota</taxon>
        <taxon>Actinomycetes</taxon>
        <taxon>Micrococcales</taxon>
        <taxon>Micrococcaceae</taxon>
        <taxon>Nesterenkonia</taxon>
    </lineage>
</organism>
<dbReference type="PANTHER" id="PTHR43776:SF7">
    <property type="entry name" value="D,D-DIPEPTIDE TRANSPORT ATP-BINDING PROTEIN DDPF-RELATED"/>
    <property type="match status" value="1"/>
</dbReference>
<dbReference type="InterPro" id="IPR017871">
    <property type="entry name" value="ABC_transporter-like_CS"/>
</dbReference>
<keyword evidence="2" id="KW-0813">Transport</keyword>
<reference evidence="6 7" key="1">
    <citation type="submission" date="2019-12" db="EMBL/GenBank/DDBJ databases">
        <title>Nesterenkonia muleiensis sp. nov., a novel actinobacterium isolated from sap of Populus euphratica.</title>
        <authorList>
            <person name="Wang R."/>
        </authorList>
    </citation>
    <scope>NUCLEOTIDE SEQUENCE [LARGE SCALE GENOMIC DNA]</scope>
    <source>
        <strain evidence="6 7">F10</strain>
    </source>
</reference>
<keyword evidence="3" id="KW-0547">Nucleotide-binding</keyword>
<dbReference type="CDD" id="cd03257">
    <property type="entry name" value="ABC_NikE_OppD_transporters"/>
    <property type="match status" value="2"/>
</dbReference>
<dbReference type="GO" id="GO:0055085">
    <property type="term" value="P:transmembrane transport"/>
    <property type="evidence" value="ECO:0007669"/>
    <property type="project" value="UniProtKB-ARBA"/>
</dbReference>
<dbReference type="NCBIfam" id="NF007739">
    <property type="entry name" value="PRK10419.1"/>
    <property type="match status" value="2"/>
</dbReference>
<keyword evidence="4 6" id="KW-0067">ATP-binding</keyword>
<evidence type="ECO:0000259" key="5">
    <source>
        <dbReference type="PROSITE" id="PS50893"/>
    </source>
</evidence>
<accession>A0A7K1UMF3</accession>
<protein>
    <submittedName>
        <fullName evidence="6">Dipeptide ABC transporter ATP-binding protein</fullName>
    </submittedName>
</protein>
<dbReference type="GO" id="GO:0015833">
    <property type="term" value="P:peptide transport"/>
    <property type="evidence" value="ECO:0007669"/>
    <property type="project" value="InterPro"/>
</dbReference>
<dbReference type="Proteomes" id="UP000460157">
    <property type="component" value="Unassembled WGS sequence"/>
</dbReference>
<dbReference type="FunFam" id="3.40.50.300:FF:000016">
    <property type="entry name" value="Oligopeptide ABC transporter ATP-binding component"/>
    <property type="match status" value="1"/>
</dbReference>
<dbReference type="OrthoDB" id="4008250at2"/>
<dbReference type="PROSITE" id="PS00211">
    <property type="entry name" value="ABC_TRANSPORTER_1"/>
    <property type="match status" value="2"/>
</dbReference>
<dbReference type="InterPro" id="IPR027417">
    <property type="entry name" value="P-loop_NTPase"/>
</dbReference>
<gene>
    <name evidence="6" type="ORF">GNZ21_12815</name>
</gene>
<proteinExistence type="inferred from homology"/>
<dbReference type="EMBL" id="WRPM01000095">
    <property type="protein sequence ID" value="MVT27221.1"/>
    <property type="molecule type" value="Genomic_DNA"/>
</dbReference>
<evidence type="ECO:0000313" key="7">
    <source>
        <dbReference type="Proteomes" id="UP000460157"/>
    </source>
</evidence>
<dbReference type="Gene3D" id="3.40.50.300">
    <property type="entry name" value="P-loop containing nucleotide triphosphate hydrolases"/>
    <property type="match status" value="2"/>
</dbReference>
<dbReference type="InterPro" id="IPR003439">
    <property type="entry name" value="ABC_transporter-like_ATP-bd"/>
</dbReference>
<comment type="caution">
    <text evidence="6">The sequence shown here is derived from an EMBL/GenBank/DDBJ whole genome shotgun (WGS) entry which is preliminary data.</text>
</comment>
<dbReference type="SMART" id="SM00382">
    <property type="entry name" value="AAA"/>
    <property type="match status" value="2"/>
</dbReference>
<evidence type="ECO:0000256" key="2">
    <source>
        <dbReference type="ARBA" id="ARBA00022448"/>
    </source>
</evidence>
<dbReference type="NCBIfam" id="NF008453">
    <property type="entry name" value="PRK11308.1"/>
    <property type="match status" value="2"/>
</dbReference>
<dbReference type="Pfam" id="PF00005">
    <property type="entry name" value="ABC_tran"/>
    <property type="match status" value="2"/>
</dbReference>
<evidence type="ECO:0000313" key="6">
    <source>
        <dbReference type="EMBL" id="MVT27221.1"/>
    </source>
</evidence>
<dbReference type="InterPro" id="IPR003593">
    <property type="entry name" value="AAA+_ATPase"/>
</dbReference>
<evidence type="ECO:0000256" key="4">
    <source>
        <dbReference type="ARBA" id="ARBA00022840"/>
    </source>
</evidence>
<feature type="domain" description="ABC transporter" evidence="5">
    <location>
        <begin position="289"/>
        <end position="534"/>
    </location>
</feature>
<keyword evidence="7" id="KW-1185">Reference proteome</keyword>